<feature type="domain" description="VOC" evidence="3">
    <location>
        <begin position="38"/>
        <end position="160"/>
    </location>
</feature>
<feature type="region of interest" description="Disordered" evidence="2">
    <location>
        <begin position="183"/>
        <end position="204"/>
    </location>
</feature>
<dbReference type="GO" id="GO:0004462">
    <property type="term" value="F:lactoylglutathione lyase activity"/>
    <property type="evidence" value="ECO:0007669"/>
    <property type="project" value="InterPro"/>
</dbReference>
<evidence type="ECO:0000259" key="3">
    <source>
        <dbReference type="PROSITE" id="PS51819"/>
    </source>
</evidence>
<accession>A0A381T9U8</accession>
<dbReference type="PROSITE" id="PS00934">
    <property type="entry name" value="GLYOXALASE_I_1"/>
    <property type="match status" value="1"/>
</dbReference>
<reference evidence="4" key="1">
    <citation type="submission" date="2018-05" db="EMBL/GenBank/DDBJ databases">
        <authorList>
            <person name="Lanie J.A."/>
            <person name="Ng W.-L."/>
            <person name="Kazmierczak K.M."/>
            <person name="Andrzejewski T.M."/>
            <person name="Davidsen T.M."/>
            <person name="Wayne K.J."/>
            <person name="Tettelin H."/>
            <person name="Glass J.I."/>
            <person name="Rusch D."/>
            <person name="Podicherti R."/>
            <person name="Tsui H.-C.T."/>
            <person name="Winkler M.E."/>
        </authorList>
    </citation>
    <scope>NUCLEOTIDE SEQUENCE</scope>
</reference>
<evidence type="ECO:0000256" key="2">
    <source>
        <dbReference type="SAM" id="MobiDB-lite"/>
    </source>
</evidence>
<dbReference type="InterPro" id="IPR004360">
    <property type="entry name" value="Glyas_Fos-R_dOase_dom"/>
</dbReference>
<dbReference type="AlphaFoldDB" id="A0A381T9U8"/>
<dbReference type="SUPFAM" id="SSF54593">
    <property type="entry name" value="Glyoxalase/Bleomycin resistance protein/Dihydroxybiphenyl dioxygenase"/>
    <property type="match status" value="1"/>
</dbReference>
<evidence type="ECO:0000256" key="1">
    <source>
        <dbReference type="ARBA" id="ARBA00022723"/>
    </source>
</evidence>
<dbReference type="Pfam" id="PF00903">
    <property type="entry name" value="Glyoxalase"/>
    <property type="match status" value="1"/>
</dbReference>
<dbReference type="Gene3D" id="3.10.180.10">
    <property type="entry name" value="2,3-Dihydroxybiphenyl 1,2-Dioxygenase, domain 1"/>
    <property type="match status" value="1"/>
</dbReference>
<dbReference type="GO" id="GO:0046872">
    <property type="term" value="F:metal ion binding"/>
    <property type="evidence" value="ECO:0007669"/>
    <property type="project" value="UniProtKB-KW"/>
</dbReference>
<protein>
    <recommendedName>
        <fullName evidence="3">VOC domain-containing protein</fullName>
    </recommendedName>
</protein>
<keyword evidence="1" id="KW-0479">Metal-binding</keyword>
<dbReference type="PROSITE" id="PS51819">
    <property type="entry name" value="VOC"/>
    <property type="match status" value="1"/>
</dbReference>
<name>A0A381T9U8_9ZZZZ</name>
<organism evidence="4">
    <name type="scientific">marine metagenome</name>
    <dbReference type="NCBI Taxonomy" id="408172"/>
    <lineage>
        <taxon>unclassified sequences</taxon>
        <taxon>metagenomes</taxon>
        <taxon>ecological metagenomes</taxon>
    </lineage>
</organism>
<gene>
    <name evidence="4" type="ORF">METZ01_LOCUS65363</name>
</gene>
<dbReference type="PANTHER" id="PTHR21366">
    <property type="entry name" value="GLYOXALASE FAMILY PROTEIN"/>
    <property type="match status" value="1"/>
</dbReference>
<proteinExistence type="predicted"/>
<dbReference type="InterPro" id="IPR018146">
    <property type="entry name" value="Glyoxalase_1_CS"/>
</dbReference>
<dbReference type="EMBL" id="UINC01004193">
    <property type="protein sequence ID" value="SVA12509.1"/>
    <property type="molecule type" value="Genomic_DNA"/>
</dbReference>
<sequence length="204" mass="23132">MPRKPKRDFVDQKGLKDADVTALQQLSPPHEMPFNITKLGHVVLMVKDVQRSTDFYTKVLGFRISDVYPESMMPGKMVFLRFNHDHHGVALVGGSTREVDNCELHHMAFQVETLDEVFHARGHLGKHNVPIEFTGRRRSGCQVAVEFRDPDGHVLEIYWDIDQVGPEEDARPADQWRPAVSLEDAIDNAPPGQDVTLADTSLRR</sequence>
<evidence type="ECO:0000313" key="4">
    <source>
        <dbReference type="EMBL" id="SVA12509.1"/>
    </source>
</evidence>
<dbReference type="InterPro" id="IPR037523">
    <property type="entry name" value="VOC_core"/>
</dbReference>
<dbReference type="InterPro" id="IPR029068">
    <property type="entry name" value="Glyas_Bleomycin-R_OHBP_Dase"/>
</dbReference>
<dbReference type="InterPro" id="IPR050383">
    <property type="entry name" value="GlyoxalaseI/FosfomycinResist"/>
</dbReference>